<dbReference type="EMBL" id="LSBJ02000004">
    <property type="protein sequence ID" value="OAQ59905.1"/>
    <property type="molecule type" value="Genomic_DNA"/>
</dbReference>
<proteinExistence type="predicted"/>
<comment type="caution">
    <text evidence="1">The sequence shown here is derived from an EMBL/GenBank/DDBJ whole genome shotgun (WGS) entry which is preliminary data.</text>
</comment>
<protein>
    <submittedName>
        <fullName evidence="1">AAA domain-containing protein</fullName>
    </submittedName>
</protein>
<dbReference type="SUPFAM" id="SSF52540">
    <property type="entry name" value="P-loop containing nucleoside triphosphate hydrolases"/>
    <property type="match status" value="1"/>
</dbReference>
<evidence type="ECO:0000313" key="1">
    <source>
        <dbReference type="EMBL" id="OAQ59905.1"/>
    </source>
</evidence>
<sequence>MGNLADSGYYIWINGFPGVGKLTVAIELQKRLKGSLLLDNHTLIDVVKLPRDHPEYASERKLARQRAFSQYVYSDGKNAGKLKQVIIATDALSDCDFDRAVAMEHKDAALRGKRPFFPVYLRCSKEENLRRVVDPQRIQNGKKKLVDAGFVEEYFETLEILRWEGEGVEVDNTDLTPVEAAERIITAVEEHARL</sequence>
<dbReference type="Gene3D" id="3.40.50.300">
    <property type="entry name" value="P-loop containing nucleotide triphosphate hydrolases"/>
    <property type="match status" value="1"/>
</dbReference>
<organism evidence="1 2">
    <name type="scientific">Pochonia chlamydosporia 170</name>
    <dbReference type="NCBI Taxonomy" id="1380566"/>
    <lineage>
        <taxon>Eukaryota</taxon>
        <taxon>Fungi</taxon>
        <taxon>Dikarya</taxon>
        <taxon>Ascomycota</taxon>
        <taxon>Pezizomycotina</taxon>
        <taxon>Sordariomycetes</taxon>
        <taxon>Hypocreomycetidae</taxon>
        <taxon>Hypocreales</taxon>
        <taxon>Clavicipitaceae</taxon>
        <taxon>Pochonia</taxon>
    </lineage>
</organism>
<dbReference type="OrthoDB" id="5426988at2759"/>
<dbReference type="KEGG" id="pchm:VFPPC_14705"/>
<dbReference type="STRING" id="1380566.A0A179F3B7"/>
<gene>
    <name evidence="1" type="ORF">VFPPC_14705</name>
</gene>
<dbReference type="RefSeq" id="XP_018137866.1">
    <property type="nucleotide sequence ID" value="XM_018292473.1"/>
</dbReference>
<accession>A0A179F3B7</accession>
<dbReference type="Proteomes" id="UP000078397">
    <property type="component" value="Unassembled WGS sequence"/>
</dbReference>
<evidence type="ECO:0000313" key="2">
    <source>
        <dbReference type="Proteomes" id="UP000078397"/>
    </source>
</evidence>
<dbReference type="GeneID" id="28856467"/>
<reference evidence="1 2" key="1">
    <citation type="journal article" date="2016" name="PLoS Pathog.">
        <title>Biosynthesis of antibiotic leucinostatins in bio-control fungus Purpureocillium lilacinum and their inhibition on phytophthora revealed by genome mining.</title>
        <authorList>
            <person name="Wang G."/>
            <person name="Liu Z."/>
            <person name="Lin R."/>
            <person name="Li E."/>
            <person name="Mao Z."/>
            <person name="Ling J."/>
            <person name="Yang Y."/>
            <person name="Yin W.B."/>
            <person name="Xie B."/>
        </authorList>
    </citation>
    <scope>NUCLEOTIDE SEQUENCE [LARGE SCALE GENOMIC DNA]</scope>
    <source>
        <strain evidence="1">170</strain>
    </source>
</reference>
<dbReference type="Pfam" id="PF13238">
    <property type="entry name" value="AAA_18"/>
    <property type="match status" value="1"/>
</dbReference>
<name>A0A179F3B7_METCM</name>
<dbReference type="InterPro" id="IPR027417">
    <property type="entry name" value="P-loop_NTPase"/>
</dbReference>
<keyword evidence="2" id="KW-1185">Reference proteome</keyword>
<dbReference type="AlphaFoldDB" id="A0A179F3B7"/>